<evidence type="ECO:0000313" key="2">
    <source>
        <dbReference type="EMBL" id="PWU67299.1"/>
    </source>
</evidence>
<keyword evidence="3" id="KW-1185">Reference proteome</keyword>
<feature type="transmembrane region" description="Helical" evidence="1">
    <location>
        <begin position="107"/>
        <end position="134"/>
    </location>
</feature>
<dbReference type="Proteomes" id="UP000245624">
    <property type="component" value="Unassembled WGS sequence"/>
</dbReference>
<reference evidence="2 3" key="1">
    <citation type="submission" date="2018-05" db="EMBL/GenBank/DDBJ databases">
        <title>Genomic analysis of Gracilibacillus dipsosauri DD1 reveals novel features of a salt-tolerant amylase.</title>
        <authorList>
            <person name="Deutch C.E."/>
            <person name="Yang S."/>
        </authorList>
    </citation>
    <scope>NUCLEOTIDE SEQUENCE [LARGE SCALE GENOMIC DNA]</scope>
    <source>
        <strain evidence="2 3">DD1</strain>
    </source>
</reference>
<keyword evidence="1" id="KW-0812">Transmembrane</keyword>
<feature type="transmembrane region" description="Helical" evidence="1">
    <location>
        <begin position="76"/>
        <end position="95"/>
    </location>
</feature>
<dbReference type="RefSeq" id="WP_109985380.1">
    <property type="nucleotide sequence ID" value="NZ_JAJUIE010000004.1"/>
</dbReference>
<dbReference type="AlphaFoldDB" id="A0A317L0D3"/>
<comment type="caution">
    <text evidence="2">The sequence shown here is derived from an EMBL/GenBank/DDBJ whole genome shotgun (WGS) entry which is preliminary data.</text>
</comment>
<organism evidence="2 3">
    <name type="scientific">Gracilibacillus dipsosauri</name>
    <dbReference type="NCBI Taxonomy" id="178340"/>
    <lineage>
        <taxon>Bacteria</taxon>
        <taxon>Bacillati</taxon>
        <taxon>Bacillota</taxon>
        <taxon>Bacilli</taxon>
        <taxon>Bacillales</taxon>
        <taxon>Bacillaceae</taxon>
        <taxon>Gracilibacillus</taxon>
    </lineage>
</organism>
<evidence type="ECO:0000313" key="3">
    <source>
        <dbReference type="Proteomes" id="UP000245624"/>
    </source>
</evidence>
<keyword evidence="1" id="KW-1133">Transmembrane helix</keyword>
<accession>A0A317L0D3</accession>
<dbReference type="Pfam" id="PF04854">
    <property type="entry name" value="DUF624"/>
    <property type="match status" value="1"/>
</dbReference>
<feature type="transmembrane region" description="Helical" evidence="1">
    <location>
        <begin position="12"/>
        <end position="31"/>
    </location>
</feature>
<feature type="transmembrane region" description="Helical" evidence="1">
    <location>
        <begin position="175"/>
        <end position="194"/>
    </location>
</feature>
<dbReference type="InterPro" id="IPR006938">
    <property type="entry name" value="DUF624"/>
</dbReference>
<gene>
    <name evidence="2" type="ORF">DLJ74_17185</name>
</gene>
<keyword evidence="1" id="KW-0472">Membrane</keyword>
<feature type="transmembrane region" description="Helical" evidence="1">
    <location>
        <begin position="146"/>
        <end position="169"/>
    </location>
</feature>
<sequence length="219" mass="25781">MVFVNGFFKYLYTFGFWLARMMILNICWIILTLLGVGVFGIAPATVAMASIIHKWFSENKEVPIVKEFWNTYKKSFIKTNVLFLGWLLIGLFLYVDYFVSKTYIQSFYFHLVLMFFIIVGLASFCHFLIVYVRYDLTLLQYYKQSILIALARPFEAIAMFISLIILYYLYWYLPVLTAFVGVPLTLYPILWFSYRACVGVEENQQKIKQKSKTPSYGRS</sequence>
<dbReference type="OrthoDB" id="2182676at2"/>
<proteinExistence type="predicted"/>
<evidence type="ECO:0000256" key="1">
    <source>
        <dbReference type="SAM" id="Phobius"/>
    </source>
</evidence>
<dbReference type="EMBL" id="QGTD01000018">
    <property type="protein sequence ID" value="PWU67299.1"/>
    <property type="molecule type" value="Genomic_DNA"/>
</dbReference>
<evidence type="ECO:0008006" key="4">
    <source>
        <dbReference type="Google" id="ProtNLM"/>
    </source>
</evidence>
<protein>
    <recommendedName>
        <fullName evidence="4">DUF624 domain-containing protein</fullName>
    </recommendedName>
</protein>
<name>A0A317L0D3_9BACI</name>